<accession>A0AAV3SHF6</accession>
<dbReference type="GeneID" id="71763634"/>
<dbReference type="InterPro" id="IPR041726">
    <property type="entry name" value="ACAD10_11_N"/>
</dbReference>
<dbReference type="InterPro" id="IPR011009">
    <property type="entry name" value="Kinase-like_dom_sf"/>
</dbReference>
<protein>
    <submittedName>
        <fullName evidence="2">Phosphotransferase family protein</fullName>
    </submittedName>
</protein>
<dbReference type="Gene3D" id="3.30.200.20">
    <property type="entry name" value="Phosphorylase Kinase, domain 1"/>
    <property type="match status" value="1"/>
</dbReference>
<name>A0AAV3SHF6_HALDO</name>
<reference evidence="3" key="2">
    <citation type="submission" date="2022-04" db="EMBL/GenBank/DDBJ databases">
        <title>Sequencing and genomic assembly of Halococcus dombrowskii.</title>
        <authorList>
            <person name="Lim S.W."/>
            <person name="MacLea K.S."/>
        </authorList>
    </citation>
    <scope>NUCLEOTIDE SEQUENCE</scope>
    <source>
        <strain evidence="3">H4</strain>
        <plasmid evidence="3">unnamed2</plasmid>
    </source>
</reference>
<feature type="domain" description="Aminoglycoside phosphotransferase" evidence="1">
    <location>
        <begin position="35"/>
        <end position="286"/>
    </location>
</feature>
<organism evidence="2 5">
    <name type="scientific">Halococcus dombrowskii</name>
    <dbReference type="NCBI Taxonomy" id="179637"/>
    <lineage>
        <taxon>Archaea</taxon>
        <taxon>Methanobacteriati</taxon>
        <taxon>Methanobacteriota</taxon>
        <taxon>Stenosarchaea group</taxon>
        <taxon>Halobacteria</taxon>
        <taxon>Halobacteriales</taxon>
        <taxon>Halococcaceae</taxon>
        <taxon>Halococcus</taxon>
    </lineage>
</organism>
<dbReference type="AlphaFoldDB" id="A0AAV3SHF6"/>
<dbReference type="PANTHER" id="PTHR47829:SF1">
    <property type="entry name" value="HAD FAMILY PHOSPHATASE"/>
    <property type="match status" value="1"/>
</dbReference>
<dbReference type="EMBL" id="CP095007">
    <property type="protein sequence ID" value="UOO96957.1"/>
    <property type="molecule type" value="Genomic_DNA"/>
</dbReference>
<sequence length="361" mass="41065">MTDDDSTDYASRIVDESALADYLESQLGQVDEFDIEHHQEGHSNETLFVTWGDTDLVIRRPPPGETAETAHDVLREYRVIDSLQDTGVCVPTTVSACDDHSVLGCDFYVMEQADGDVIRTEEPERFATDAGRTRIGEELVDRLVKIHEVDYYAVGLEEGDFGRPEGFTQRQVDRWSKQISWAAEVTAEERPIPELDEVQSWLADNVPEEHPHTLVHGDYKLDNVMFGTGTPPEIVAIFDWELAALGDPYTDLGWMLSFWFDEKDPDLPSSVGALYSSITMREGYPTRKELVERYEQATGTSFDDERFYRTLGVYKLIGLGEMFFRRYLEGNSDDPLYPKMRDGVPQLADRALRIIEGEEPL</sequence>
<reference evidence="2" key="3">
    <citation type="submission" date="2023-12" db="EMBL/GenBank/DDBJ databases">
        <authorList>
            <person name="Sun Q."/>
            <person name="Inoue M."/>
        </authorList>
    </citation>
    <scope>NUCLEOTIDE SEQUENCE</scope>
    <source>
        <strain evidence="2">JCM 12289</strain>
    </source>
</reference>
<dbReference type="Pfam" id="PF01636">
    <property type="entry name" value="APH"/>
    <property type="match status" value="1"/>
</dbReference>
<evidence type="ECO:0000313" key="4">
    <source>
        <dbReference type="Proteomes" id="UP000830542"/>
    </source>
</evidence>
<dbReference type="PANTHER" id="PTHR47829">
    <property type="entry name" value="HYDROLASE, PUTATIVE (AFU_ORTHOLOGUE AFUA_1G12880)-RELATED"/>
    <property type="match status" value="1"/>
</dbReference>
<dbReference type="CDD" id="cd05154">
    <property type="entry name" value="ACAD10_11_N-like"/>
    <property type="match status" value="1"/>
</dbReference>
<dbReference type="Proteomes" id="UP000830542">
    <property type="component" value="Plasmid unnamed2"/>
</dbReference>
<dbReference type="Gene3D" id="3.90.1200.10">
    <property type="match status" value="1"/>
</dbReference>
<evidence type="ECO:0000313" key="5">
    <source>
        <dbReference type="Proteomes" id="UP001500962"/>
    </source>
</evidence>
<geneLocation type="plasmid" evidence="3 4">
    <name>unnamed2</name>
</geneLocation>
<dbReference type="RefSeq" id="WP_244706165.1">
    <property type="nucleotide sequence ID" value="NZ_BAAADN010000025.1"/>
</dbReference>
<dbReference type="SUPFAM" id="SSF56112">
    <property type="entry name" value="Protein kinase-like (PK-like)"/>
    <property type="match status" value="1"/>
</dbReference>
<reference evidence="2" key="1">
    <citation type="journal article" date="2014" name="Int. J. Syst. Evol. Microbiol.">
        <title>Complete genome sequence of Corynebacterium casei LMG S-19264T (=DSM 44701T), isolated from a smear-ripened cheese.</title>
        <authorList>
            <consortium name="US DOE Joint Genome Institute (JGI-PGF)"/>
            <person name="Walter F."/>
            <person name="Albersmeier A."/>
            <person name="Kalinowski J."/>
            <person name="Ruckert C."/>
        </authorList>
    </citation>
    <scope>NUCLEOTIDE SEQUENCE</scope>
    <source>
        <strain evidence="2">JCM 12289</strain>
    </source>
</reference>
<dbReference type="EMBL" id="BAAADN010000025">
    <property type="protein sequence ID" value="GAA0460504.1"/>
    <property type="molecule type" value="Genomic_DNA"/>
</dbReference>
<evidence type="ECO:0000259" key="1">
    <source>
        <dbReference type="Pfam" id="PF01636"/>
    </source>
</evidence>
<gene>
    <name evidence="2" type="ORF">GCM10008985_16210</name>
    <name evidence="3" type="ORF">MUK72_17260</name>
</gene>
<proteinExistence type="predicted"/>
<evidence type="ECO:0000313" key="2">
    <source>
        <dbReference type="EMBL" id="GAA0460504.1"/>
    </source>
</evidence>
<dbReference type="Proteomes" id="UP001500962">
    <property type="component" value="Unassembled WGS sequence"/>
</dbReference>
<dbReference type="InterPro" id="IPR002575">
    <property type="entry name" value="Aminoglycoside_PTrfase"/>
</dbReference>
<keyword evidence="4" id="KW-1185">Reference proteome</keyword>
<keyword evidence="3" id="KW-0614">Plasmid</keyword>
<dbReference type="InterPro" id="IPR052898">
    <property type="entry name" value="ACAD10-like"/>
</dbReference>
<dbReference type="KEGG" id="hdo:MUK72_17260"/>
<evidence type="ECO:0000313" key="3">
    <source>
        <dbReference type="EMBL" id="UOO96957.1"/>
    </source>
</evidence>